<dbReference type="InterPro" id="IPR006175">
    <property type="entry name" value="YjgF/YER057c/UK114"/>
</dbReference>
<dbReference type="SUPFAM" id="SSF55298">
    <property type="entry name" value="YjgF-like"/>
    <property type="match status" value="1"/>
</dbReference>
<dbReference type="Proteomes" id="UP000602124">
    <property type="component" value="Unassembled WGS sequence"/>
</dbReference>
<sequence>MTVKHLNPPGLHNNPVFSQGIVLPANARIVLIGGQNSVNDKGEVVHKGDMARQTAQALANMVQVLEAAGAGVEHLVKTTIIMRDDADLQAGFGEWMKVWGGRANPPLVTAMRVTALANPDFLIEIEAMAVLP</sequence>
<dbReference type="Gene3D" id="3.30.1330.40">
    <property type="entry name" value="RutC-like"/>
    <property type="match status" value="1"/>
</dbReference>
<dbReference type="InterPro" id="IPR035959">
    <property type="entry name" value="RutC-like_sf"/>
</dbReference>
<dbReference type="EMBL" id="JAEKMH010000001">
    <property type="protein sequence ID" value="MBJ3783786.1"/>
    <property type="molecule type" value="Genomic_DNA"/>
</dbReference>
<dbReference type="Pfam" id="PF01042">
    <property type="entry name" value="Ribonuc_L-PSP"/>
    <property type="match status" value="1"/>
</dbReference>
<gene>
    <name evidence="2" type="ORF">JEQ47_03550</name>
</gene>
<accession>A0A934IRD6</accession>
<dbReference type="GO" id="GO:0019239">
    <property type="term" value="F:deaminase activity"/>
    <property type="evidence" value="ECO:0007669"/>
    <property type="project" value="TreeGrafter"/>
</dbReference>
<comment type="similarity">
    <text evidence="1">Belongs to the RutC family.</text>
</comment>
<dbReference type="GO" id="GO:0005829">
    <property type="term" value="C:cytosol"/>
    <property type="evidence" value="ECO:0007669"/>
    <property type="project" value="TreeGrafter"/>
</dbReference>
<dbReference type="PANTHER" id="PTHR11803">
    <property type="entry name" value="2-IMINOBUTANOATE/2-IMINOPROPANOATE DEAMINASE RIDA"/>
    <property type="match status" value="1"/>
</dbReference>
<dbReference type="PANTHER" id="PTHR11803:SF58">
    <property type="entry name" value="PROTEIN HMF1-RELATED"/>
    <property type="match status" value="1"/>
</dbReference>
<proteinExistence type="inferred from homology"/>
<comment type="caution">
    <text evidence="2">The sequence shown here is derived from an EMBL/GenBank/DDBJ whole genome shotgun (WGS) entry which is preliminary data.</text>
</comment>
<dbReference type="AlphaFoldDB" id="A0A934IRD6"/>
<keyword evidence="3" id="KW-1185">Reference proteome</keyword>
<protein>
    <submittedName>
        <fullName evidence="2">RidA family protein</fullName>
    </submittedName>
</protein>
<reference evidence="2" key="1">
    <citation type="submission" date="2020-12" db="EMBL/GenBank/DDBJ databases">
        <title>Devosia sp. MSA67 isolated from Mo River.</title>
        <authorList>
            <person name="Ma F."/>
            <person name="Zi Z."/>
        </authorList>
    </citation>
    <scope>NUCLEOTIDE SEQUENCE</scope>
    <source>
        <strain evidence="2">MSA67</strain>
    </source>
</reference>
<evidence type="ECO:0000313" key="3">
    <source>
        <dbReference type="Proteomes" id="UP000602124"/>
    </source>
</evidence>
<evidence type="ECO:0000256" key="1">
    <source>
        <dbReference type="ARBA" id="ARBA00010552"/>
    </source>
</evidence>
<name>A0A934IRD6_9HYPH</name>
<organism evidence="2 3">
    <name type="scientific">Devosia sediminis</name>
    <dbReference type="NCBI Taxonomy" id="2798801"/>
    <lineage>
        <taxon>Bacteria</taxon>
        <taxon>Pseudomonadati</taxon>
        <taxon>Pseudomonadota</taxon>
        <taxon>Alphaproteobacteria</taxon>
        <taxon>Hyphomicrobiales</taxon>
        <taxon>Devosiaceae</taxon>
        <taxon>Devosia</taxon>
    </lineage>
</organism>
<evidence type="ECO:0000313" key="2">
    <source>
        <dbReference type="EMBL" id="MBJ3783786.1"/>
    </source>
</evidence>
<dbReference type="CDD" id="cd00448">
    <property type="entry name" value="YjgF_YER057c_UK114_family"/>
    <property type="match status" value="1"/>
</dbReference>
<dbReference type="RefSeq" id="WP_198875006.1">
    <property type="nucleotide sequence ID" value="NZ_JAEKMH010000001.1"/>
</dbReference>